<name>T2GCP3_MEGG1</name>
<proteinExistence type="predicted"/>
<dbReference type="SUPFAM" id="SSF54862">
    <property type="entry name" value="4Fe-4S ferredoxins"/>
    <property type="match status" value="1"/>
</dbReference>
<dbReference type="KEGG" id="dgg:DGI_2139"/>
<dbReference type="OrthoDB" id="5471967at2"/>
<protein>
    <recommendedName>
        <fullName evidence="3">Ferredoxin</fullName>
    </recommendedName>
</protein>
<evidence type="ECO:0000313" key="2">
    <source>
        <dbReference type="Proteomes" id="UP000016587"/>
    </source>
</evidence>
<dbReference type="Pfam" id="PF13370">
    <property type="entry name" value="Fer4_13"/>
    <property type="match status" value="1"/>
</dbReference>
<evidence type="ECO:0008006" key="3">
    <source>
        <dbReference type="Google" id="ProtNLM"/>
    </source>
</evidence>
<dbReference type="STRING" id="1121448.DGI_2139"/>
<dbReference type="Gene3D" id="3.30.70.20">
    <property type="match status" value="1"/>
</dbReference>
<organism evidence="1 2">
    <name type="scientific">Megalodesulfovibrio gigas (strain ATCC 19364 / DSM 1382 / NCIMB 9332 / VKM B-1759)</name>
    <name type="common">Desulfovibrio gigas</name>
    <dbReference type="NCBI Taxonomy" id="1121448"/>
    <lineage>
        <taxon>Bacteria</taxon>
        <taxon>Pseudomonadati</taxon>
        <taxon>Thermodesulfobacteriota</taxon>
        <taxon>Desulfovibrionia</taxon>
        <taxon>Desulfovibrionales</taxon>
        <taxon>Desulfovibrionaceae</taxon>
        <taxon>Megalodesulfovibrio</taxon>
    </lineage>
</organism>
<dbReference type="PATRIC" id="fig|1121448.10.peg.2094"/>
<dbReference type="HOGENOM" id="CLU_139698_7_0_7"/>
<gene>
    <name evidence="1" type="ORF">DGI_2139</name>
</gene>
<dbReference type="EMBL" id="CP006585">
    <property type="protein sequence ID" value="AGW13901.1"/>
    <property type="molecule type" value="Genomic_DNA"/>
</dbReference>
<reference evidence="1 2" key="1">
    <citation type="journal article" date="2013" name="J. Bacteriol.">
        <title>Roles of HynAB and Ech, the only two hydrogenases found in the model sulfate reducer Desulfovibrio gigas.</title>
        <authorList>
            <person name="Morais-Silva F.O."/>
            <person name="Santos C.I."/>
            <person name="Rodrigues R."/>
            <person name="Pereira I.A."/>
            <person name="Rodrigues-Pousada C."/>
        </authorList>
    </citation>
    <scope>NUCLEOTIDE SEQUENCE [LARGE SCALE GENOMIC DNA]</scope>
    <source>
        <strain evidence="2">ATCC 19364 / DSM 1382 / NCIMB 9332 / VKM B-1759</strain>
    </source>
</reference>
<dbReference type="eggNOG" id="ENOG50318CN">
    <property type="taxonomic scope" value="Bacteria"/>
</dbReference>
<reference evidence="2" key="2">
    <citation type="submission" date="2013-07" db="EMBL/GenBank/DDBJ databases">
        <authorList>
            <person name="Morais-Silva F.O."/>
            <person name="Rezende A.M."/>
            <person name="Pimentel C."/>
            <person name="Resende D.M."/>
            <person name="Santos C.I."/>
            <person name="Clemente C."/>
            <person name="de Oliveira L.M."/>
            <person name="da Silva S.M."/>
            <person name="Costa D.A."/>
            <person name="Varela-Raposo A."/>
            <person name="Horacio E.C.A."/>
            <person name="Matos M."/>
            <person name="Flores O."/>
            <person name="Ruiz J.C."/>
            <person name="Rodrigues-Pousada C."/>
        </authorList>
    </citation>
    <scope>NUCLEOTIDE SEQUENCE [LARGE SCALE GENOMIC DNA]</scope>
    <source>
        <strain evidence="2">ATCC 19364 / DSM 1382 / NCIMB 9332 / VKM B-1759</strain>
    </source>
</reference>
<evidence type="ECO:0000313" key="1">
    <source>
        <dbReference type="EMBL" id="AGW13901.1"/>
    </source>
</evidence>
<sequence>MSPTPPMSPKPSTVVAPRLRRITMDLGDCSACEACTSLAPDVFGWDENTERPRLLKELVPQDQAQEVISFCPQDCISFDDEECQDV</sequence>
<dbReference type="AlphaFoldDB" id="T2GCP3"/>
<keyword evidence="2" id="KW-1185">Reference proteome</keyword>
<dbReference type="Proteomes" id="UP000016587">
    <property type="component" value="Chromosome"/>
</dbReference>
<accession>T2GCP3</accession>
<dbReference type="RefSeq" id="WP_021760828.1">
    <property type="nucleotide sequence ID" value="NC_022444.1"/>
</dbReference>